<accession>A0AA41U5R9</accession>
<sequence length="112" mass="12004">MATYVAVLLAESRVSGADGAIGAEPLYQESFVLLRADGAEDAREKAGAHGRGQQTAYVNAEGNTVSWTHKAVVDVSEVLDADLGDGAELYARHFRNYQAYQAFEPLLSGEDI</sequence>
<comment type="caution">
    <text evidence="1">The sequence shown here is derived from an EMBL/GenBank/DDBJ whole genome shotgun (WGS) entry which is preliminary data.</text>
</comment>
<reference evidence="1" key="1">
    <citation type="submission" date="2022-01" db="EMBL/GenBank/DDBJ databases">
        <title>Genome-Based Taxonomic Classification of the Phylum Actinobacteria.</title>
        <authorList>
            <person name="Gao Y."/>
        </authorList>
    </citation>
    <scope>NUCLEOTIDE SEQUENCE</scope>
    <source>
        <strain evidence="1">KLBMP 8922</strain>
    </source>
</reference>
<protein>
    <submittedName>
        <fullName evidence="1">DUF4288 domain-containing protein</fullName>
    </submittedName>
</protein>
<gene>
    <name evidence="1" type="ORF">LZ495_23915</name>
</gene>
<dbReference type="Proteomes" id="UP001165378">
    <property type="component" value="Unassembled WGS sequence"/>
</dbReference>
<name>A0AA41U5R9_9ACTN</name>
<keyword evidence="2" id="KW-1185">Reference proteome</keyword>
<evidence type="ECO:0000313" key="2">
    <source>
        <dbReference type="Proteomes" id="UP001165378"/>
    </source>
</evidence>
<dbReference type="EMBL" id="JAKFHA010000015">
    <property type="protein sequence ID" value="MCF2530249.1"/>
    <property type="molecule type" value="Genomic_DNA"/>
</dbReference>
<dbReference type="RefSeq" id="WP_235054915.1">
    <property type="nucleotide sequence ID" value="NZ_JAKFHA010000015.1"/>
</dbReference>
<organism evidence="1 2">
    <name type="scientific">Yinghuangia soli</name>
    <dbReference type="NCBI Taxonomy" id="2908204"/>
    <lineage>
        <taxon>Bacteria</taxon>
        <taxon>Bacillati</taxon>
        <taxon>Actinomycetota</taxon>
        <taxon>Actinomycetes</taxon>
        <taxon>Kitasatosporales</taxon>
        <taxon>Streptomycetaceae</taxon>
        <taxon>Yinghuangia</taxon>
    </lineage>
</organism>
<proteinExistence type="predicted"/>
<dbReference type="InterPro" id="IPR025630">
    <property type="entry name" value="DUF4288"/>
</dbReference>
<dbReference type="AlphaFoldDB" id="A0AA41U5R9"/>
<evidence type="ECO:0000313" key="1">
    <source>
        <dbReference type="EMBL" id="MCF2530249.1"/>
    </source>
</evidence>
<dbReference type="Pfam" id="PF14119">
    <property type="entry name" value="DUF4288"/>
    <property type="match status" value="1"/>
</dbReference>